<keyword evidence="2" id="KW-0472">Membrane</keyword>
<dbReference type="AlphaFoldDB" id="V4A4X8"/>
<dbReference type="KEGG" id="lgi:LOTGIDRAFT_233348"/>
<evidence type="ECO:0000313" key="4">
    <source>
        <dbReference type="Proteomes" id="UP000030746"/>
    </source>
</evidence>
<gene>
    <name evidence="3" type="ORF">LOTGIDRAFT_233348</name>
</gene>
<evidence type="ECO:0008006" key="5">
    <source>
        <dbReference type="Google" id="ProtNLM"/>
    </source>
</evidence>
<dbReference type="EMBL" id="KB202199">
    <property type="protein sequence ID" value="ESO91767.1"/>
    <property type="molecule type" value="Genomic_DNA"/>
</dbReference>
<accession>V4A4X8</accession>
<sequence length="592" mass="65742">MGWDIAGWVGGWLAIAFLAFVRFIEIHKLTYTATIMALSGIFIVLVTVLSSQVVYGCFESCTIAFNQKMSEAARSTDLDVVANTSCSAVKEYSNCMKQLMVKCETSSKPMLLSTIQSVDQNYNTTCRENASEIVGRAIECTNKATQCYQTSNIRVLMSQTNIDPVAICSGLDYYTNCTEELMISSDCSQYMGFAATKLEATRNHLAKMCAPDASGRVNGQNAMLCFNQTLDCYDKHGDVVDTVEVNKDIERMCKGFEDYTRCVTAVIKADNCQQYAPQIERGMQQTNYRHSALCGQDSGKTASRCMKLFDECHRPFNASFSVARQSQNFVGLCESVNGIGKCTAKIPSECLYYLGKALAGVEQIQRQYSYRCAKENRQHFACKPLEDCTKMYMSSFIQQKMSRTASSMCTKTVDTLFPCVENALKTCNISENGVTVQKVATVGKGYCSQLTEDKTIRNCRAVMMCQMNVNFTMSDPLQMTNATFWCGYVGSSVDCINGVIERNGCPNISPEKKTSLLKATEDLKRNVADTCTVPKIETVVETELPSDDLNETNEGKSKDQRKSKDQGGKASSLQYGFIVMLLSLFFSFNYHS</sequence>
<protein>
    <recommendedName>
        <fullName evidence="5">DUF19 domain-containing protein</fullName>
    </recommendedName>
</protein>
<feature type="transmembrane region" description="Helical" evidence="2">
    <location>
        <begin position="31"/>
        <end position="55"/>
    </location>
</feature>
<evidence type="ECO:0000256" key="1">
    <source>
        <dbReference type="SAM" id="MobiDB-lite"/>
    </source>
</evidence>
<evidence type="ECO:0000313" key="3">
    <source>
        <dbReference type="EMBL" id="ESO91767.1"/>
    </source>
</evidence>
<dbReference type="RefSeq" id="XP_009057439.1">
    <property type="nucleotide sequence ID" value="XM_009059191.1"/>
</dbReference>
<dbReference type="CTD" id="20249236"/>
<evidence type="ECO:0000256" key="2">
    <source>
        <dbReference type="SAM" id="Phobius"/>
    </source>
</evidence>
<dbReference type="OrthoDB" id="6050649at2759"/>
<reference evidence="3 4" key="1">
    <citation type="journal article" date="2013" name="Nature">
        <title>Insights into bilaterian evolution from three spiralian genomes.</title>
        <authorList>
            <person name="Simakov O."/>
            <person name="Marletaz F."/>
            <person name="Cho S.J."/>
            <person name="Edsinger-Gonzales E."/>
            <person name="Havlak P."/>
            <person name="Hellsten U."/>
            <person name="Kuo D.H."/>
            <person name="Larsson T."/>
            <person name="Lv J."/>
            <person name="Arendt D."/>
            <person name="Savage R."/>
            <person name="Osoegawa K."/>
            <person name="de Jong P."/>
            <person name="Grimwood J."/>
            <person name="Chapman J.A."/>
            <person name="Shapiro H."/>
            <person name="Aerts A."/>
            <person name="Otillar R.P."/>
            <person name="Terry A.Y."/>
            <person name="Boore J.L."/>
            <person name="Grigoriev I.V."/>
            <person name="Lindberg D.R."/>
            <person name="Seaver E.C."/>
            <person name="Weisblat D.A."/>
            <person name="Putnam N.H."/>
            <person name="Rokhsar D.S."/>
        </authorList>
    </citation>
    <scope>NUCLEOTIDE SEQUENCE [LARGE SCALE GENOMIC DNA]</scope>
</reference>
<dbReference type="OMA" id="CVHTVSK"/>
<feature type="compositionally biased region" description="Basic and acidic residues" evidence="1">
    <location>
        <begin position="553"/>
        <end position="567"/>
    </location>
</feature>
<proteinExistence type="predicted"/>
<keyword evidence="4" id="KW-1185">Reference proteome</keyword>
<dbReference type="Proteomes" id="UP000030746">
    <property type="component" value="Unassembled WGS sequence"/>
</dbReference>
<keyword evidence="2" id="KW-0812">Transmembrane</keyword>
<feature type="transmembrane region" description="Helical" evidence="2">
    <location>
        <begin position="6"/>
        <end position="24"/>
    </location>
</feature>
<name>V4A4X8_LOTGI</name>
<dbReference type="HOGENOM" id="CLU_461009_0_0_1"/>
<keyword evidence="2" id="KW-1133">Transmembrane helix</keyword>
<feature type="region of interest" description="Disordered" evidence="1">
    <location>
        <begin position="544"/>
        <end position="568"/>
    </location>
</feature>
<dbReference type="GeneID" id="20249236"/>
<organism evidence="3 4">
    <name type="scientific">Lottia gigantea</name>
    <name type="common">Giant owl limpet</name>
    <dbReference type="NCBI Taxonomy" id="225164"/>
    <lineage>
        <taxon>Eukaryota</taxon>
        <taxon>Metazoa</taxon>
        <taxon>Spiralia</taxon>
        <taxon>Lophotrochozoa</taxon>
        <taxon>Mollusca</taxon>
        <taxon>Gastropoda</taxon>
        <taxon>Patellogastropoda</taxon>
        <taxon>Lottioidea</taxon>
        <taxon>Lottiidae</taxon>
        <taxon>Lottia</taxon>
    </lineage>
</organism>